<dbReference type="AlphaFoldDB" id="A0A1M6IAR8"/>
<feature type="transmembrane region" description="Helical" evidence="1">
    <location>
        <begin position="176"/>
        <end position="196"/>
    </location>
</feature>
<feature type="transmembrane region" description="Helical" evidence="1">
    <location>
        <begin position="309"/>
        <end position="331"/>
    </location>
</feature>
<feature type="transmembrane region" description="Helical" evidence="1">
    <location>
        <begin position="247"/>
        <end position="268"/>
    </location>
</feature>
<dbReference type="GO" id="GO:0016747">
    <property type="term" value="F:acyltransferase activity, transferring groups other than amino-acyl groups"/>
    <property type="evidence" value="ECO:0007669"/>
    <property type="project" value="InterPro"/>
</dbReference>
<feature type="transmembrane region" description="Helical" evidence="1">
    <location>
        <begin position="280"/>
        <end position="297"/>
    </location>
</feature>
<dbReference type="Proteomes" id="UP000184432">
    <property type="component" value="Unassembled WGS sequence"/>
</dbReference>
<name>A0A1M6IAR8_9FLAO</name>
<sequence>MKTSRITILYLITADFDQINPELFQFWTSSILKNMEQKIRRYDIDWLRVIVFGLLIFYHVGMFFVPWGWHIKNNVIYDWLRWPMLFLNQWRLPILFVISGMGTYYALSSRNLWQFNLERYLRLGIPLAVGMLLIVPPQIYVERLANYEFTGSFWTYLRGPAYVGIYPEGNISWHHLWFLPYLFVYSFLLSPLLIFLKRRKTKLVSWITTLLQKPLGFYLFVIPLYFVEVLIEPFFPVTHALVDDWFAFINFFILFFYGFVLLAAGNVFWEHIDRIKKKALWIGIIAFSLQTTIWVIGKDSILIHFTEGMIKVVNLWSWILVIFGYAAKYLNHKSKTIAYCNRAVYPFYILHQTITIIIGYFIMDFHWGFIAKFTIMVIGTFLISWILYHFIILKIPFLHPLFGLKKGYRNINKGS</sequence>
<dbReference type="Pfam" id="PF01757">
    <property type="entry name" value="Acyl_transf_3"/>
    <property type="match status" value="1"/>
</dbReference>
<dbReference type="STRING" id="570521.SAMN04488508_107227"/>
<feature type="domain" description="Acyltransferase 3" evidence="2">
    <location>
        <begin position="42"/>
        <end position="389"/>
    </location>
</feature>
<dbReference type="EMBL" id="FQYP01000007">
    <property type="protein sequence ID" value="SHJ31560.1"/>
    <property type="molecule type" value="Genomic_DNA"/>
</dbReference>
<keyword evidence="3" id="KW-0808">Transferase</keyword>
<keyword evidence="4" id="KW-1185">Reference proteome</keyword>
<keyword evidence="3" id="KW-0012">Acyltransferase</keyword>
<dbReference type="InterPro" id="IPR050623">
    <property type="entry name" value="Glucan_succinyl_AcylTrfase"/>
</dbReference>
<accession>A0A1M6IAR8</accession>
<gene>
    <name evidence="3" type="ORF">SAMN04488508_107227</name>
</gene>
<evidence type="ECO:0000259" key="2">
    <source>
        <dbReference type="Pfam" id="PF01757"/>
    </source>
</evidence>
<feature type="transmembrane region" description="Helical" evidence="1">
    <location>
        <begin position="46"/>
        <end position="69"/>
    </location>
</feature>
<dbReference type="InterPro" id="IPR002656">
    <property type="entry name" value="Acyl_transf_3_dom"/>
</dbReference>
<keyword evidence="3" id="KW-0378">Hydrolase</keyword>
<keyword evidence="1" id="KW-1133">Transmembrane helix</keyword>
<feature type="transmembrane region" description="Helical" evidence="1">
    <location>
        <begin position="343"/>
        <end position="363"/>
    </location>
</feature>
<feature type="transmembrane region" description="Helical" evidence="1">
    <location>
        <begin position="369"/>
        <end position="391"/>
    </location>
</feature>
<dbReference type="PANTHER" id="PTHR36927:SF3">
    <property type="entry name" value="GLUCANS BIOSYNTHESIS PROTEIN C"/>
    <property type="match status" value="1"/>
</dbReference>
<protein>
    <submittedName>
        <fullName evidence="3">Peptidoglycan/LPS O-acetylase OafA/YrhL, contains acyltransferase and SGNH-hydrolase domains</fullName>
    </submittedName>
</protein>
<reference evidence="4" key="1">
    <citation type="submission" date="2016-11" db="EMBL/GenBank/DDBJ databases">
        <authorList>
            <person name="Varghese N."/>
            <person name="Submissions S."/>
        </authorList>
    </citation>
    <scope>NUCLEOTIDE SEQUENCE [LARGE SCALE GENOMIC DNA]</scope>
    <source>
        <strain evidence="4">DSM 22623</strain>
    </source>
</reference>
<evidence type="ECO:0000313" key="3">
    <source>
        <dbReference type="EMBL" id="SHJ31560.1"/>
    </source>
</evidence>
<feature type="transmembrane region" description="Helical" evidence="1">
    <location>
        <begin position="120"/>
        <end position="140"/>
    </location>
</feature>
<dbReference type="GO" id="GO:0016787">
    <property type="term" value="F:hydrolase activity"/>
    <property type="evidence" value="ECO:0007669"/>
    <property type="project" value="UniProtKB-KW"/>
</dbReference>
<evidence type="ECO:0000313" key="4">
    <source>
        <dbReference type="Proteomes" id="UP000184432"/>
    </source>
</evidence>
<organism evidence="3 4">
    <name type="scientific">Aquimarina spongiae</name>
    <dbReference type="NCBI Taxonomy" id="570521"/>
    <lineage>
        <taxon>Bacteria</taxon>
        <taxon>Pseudomonadati</taxon>
        <taxon>Bacteroidota</taxon>
        <taxon>Flavobacteriia</taxon>
        <taxon>Flavobacteriales</taxon>
        <taxon>Flavobacteriaceae</taxon>
        <taxon>Aquimarina</taxon>
    </lineage>
</organism>
<dbReference type="PANTHER" id="PTHR36927">
    <property type="entry name" value="BLR4337 PROTEIN"/>
    <property type="match status" value="1"/>
</dbReference>
<keyword evidence="1" id="KW-0812">Transmembrane</keyword>
<proteinExistence type="predicted"/>
<keyword evidence="1" id="KW-0472">Membrane</keyword>
<evidence type="ECO:0000256" key="1">
    <source>
        <dbReference type="SAM" id="Phobius"/>
    </source>
</evidence>
<feature type="transmembrane region" description="Helical" evidence="1">
    <location>
        <begin position="89"/>
        <end position="108"/>
    </location>
</feature>